<evidence type="ECO:0000256" key="6">
    <source>
        <dbReference type="SAM" id="Phobius"/>
    </source>
</evidence>
<sequence length="294" mass="31227">MDMSTTKALLLAVAAIAVISMMDASVKSLSGDASTLTILFFRQGVAAVLLGGLALYKGSHFPTRAQLPLHFIRAMMIGATAFAFFYAVGELPLMLVTAIFMVAPILVSIMGVVFLKEEVTKTLIFGTILGFAGAMVIVFGGSNGADFSASGDLWAWVAALLGPFGYALSIVVMKSQSRQADATIITFLQAFFIALVAAPFAVVQLDVPSLDIGLRLASVGFLGALGFVLYVSALRNLPASVFVLTENTALLWAAMFGFIFFMEVPALTTWVGAFMIIAACLSVGRQQVRRTPKR</sequence>
<dbReference type="KEGG" id="mmyr:MXMO3_01185"/>
<dbReference type="RefSeq" id="WP_027834643.1">
    <property type="nucleotide sequence ID" value="NZ_CP021330.1"/>
</dbReference>
<dbReference type="InterPro" id="IPR000620">
    <property type="entry name" value="EamA_dom"/>
</dbReference>
<dbReference type="InterPro" id="IPR037185">
    <property type="entry name" value="EmrE-like"/>
</dbReference>
<feature type="transmembrane region" description="Helical" evidence="6">
    <location>
        <begin position="214"/>
        <end position="234"/>
    </location>
</feature>
<evidence type="ECO:0000313" key="8">
    <source>
        <dbReference type="EMBL" id="AVX03716.1"/>
    </source>
</evidence>
<protein>
    <recommendedName>
        <fullName evidence="7">EamA domain-containing protein</fullName>
    </recommendedName>
</protein>
<evidence type="ECO:0000256" key="1">
    <source>
        <dbReference type="ARBA" id="ARBA00004141"/>
    </source>
</evidence>
<dbReference type="PANTHER" id="PTHR22911">
    <property type="entry name" value="ACYL-MALONYL CONDENSING ENZYME-RELATED"/>
    <property type="match status" value="1"/>
</dbReference>
<feature type="transmembrane region" description="Helical" evidence="6">
    <location>
        <begin position="267"/>
        <end position="284"/>
    </location>
</feature>
<feature type="transmembrane region" description="Helical" evidence="6">
    <location>
        <begin position="184"/>
        <end position="202"/>
    </location>
</feature>
<keyword evidence="9" id="KW-1185">Reference proteome</keyword>
<feature type="domain" description="EamA" evidence="7">
    <location>
        <begin position="7"/>
        <end position="138"/>
    </location>
</feature>
<evidence type="ECO:0000256" key="5">
    <source>
        <dbReference type="ARBA" id="ARBA00023136"/>
    </source>
</evidence>
<feature type="transmembrane region" description="Helical" evidence="6">
    <location>
        <begin position="93"/>
        <end position="115"/>
    </location>
</feature>
<dbReference type="EMBL" id="CP021330">
    <property type="protein sequence ID" value="AVX03716.1"/>
    <property type="molecule type" value="Genomic_DNA"/>
</dbReference>
<accession>A0A2R4MCU6</accession>
<evidence type="ECO:0000259" key="7">
    <source>
        <dbReference type="Pfam" id="PF00892"/>
    </source>
</evidence>
<reference evidence="8 9" key="1">
    <citation type="submission" date="2017-05" db="EMBL/GenBank/DDBJ databases">
        <title>Genome Analysis of Maritalea myrionectae HL2708#5.</title>
        <authorList>
            <consortium name="Cotde Inc.-PKNU"/>
            <person name="Jang D."/>
            <person name="Oh H.-M."/>
        </authorList>
    </citation>
    <scope>NUCLEOTIDE SEQUENCE [LARGE SCALE GENOMIC DNA]</scope>
    <source>
        <strain evidence="8 9">HL2708#5</strain>
    </source>
</reference>
<feature type="transmembrane region" description="Helical" evidence="6">
    <location>
        <begin position="68"/>
        <end position="87"/>
    </location>
</feature>
<dbReference type="PANTHER" id="PTHR22911:SF6">
    <property type="entry name" value="SOLUTE CARRIER FAMILY 35 MEMBER G1"/>
    <property type="match status" value="1"/>
</dbReference>
<feature type="transmembrane region" description="Helical" evidence="6">
    <location>
        <begin position="122"/>
        <end position="141"/>
    </location>
</feature>
<keyword evidence="5 6" id="KW-0472">Membrane</keyword>
<keyword evidence="3 6" id="KW-0812">Transmembrane</keyword>
<dbReference type="Proteomes" id="UP000258927">
    <property type="component" value="Chromosome"/>
</dbReference>
<feature type="transmembrane region" description="Helical" evidence="6">
    <location>
        <begin position="38"/>
        <end position="56"/>
    </location>
</feature>
<dbReference type="AlphaFoldDB" id="A0A2R4MCU6"/>
<feature type="transmembrane region" description="Helical" evidence="6">
    <location>
        <begin position="241"/>
        <end position="261"/>
    </location>
</feature>
<name>A0A2R4MCU6_9HYPH</name>
<dbReference type="GO" id="GO:0016020">
    <property type="term" value="C:membrane"/>
    <property type="evidence" value="ECO:0007669"/>
    <property type="project" value="UniProtKB-SubCell"/>
</dbReference>
<comment type="similarity">
    <text evidence="2">Belongs to the drug/metabolite transporter (DMT) superfamily. 10 TMS drug/metabolite exporter (DME) (TC 2.A.7.3) family.</text>
</comment>
<gene>
    <name evidence="8" type="ORF">MXMO3_01185</name>
</gene>
<evidence type="ECO:0000256" key="4">
    <source>
        <dbReference type="ARBA" id="ARBA00022989"/>
    </source>
</evidence>
<keyword evidence="4 6" id="KW-1133">Transmembrane helix</keyword>
<dbReference type="STRING" id="1122213.GCA_000423365_01611"/>
<proteinExistence type="inferred from homology"/>
<feature type="transmembrane region" description="Helical" evidence="6">
    <location>
        <begin position="153"/>
        <end position="172"/>
    </location>
</feature>
<organism evidence="8 9">
    <name type="scientific">Maritalea myrionectae</name>
    <dbReference type="NCBI Taxonomy" id="454601"/>
    <lineage>
        <taxon>Bacteria</taxon>
        <taxon>Pseudomonadati</taxon>
        <taxon>Pseudomonadota</taxon>
        <taxon>Alphaproteobacteria</taxon>
        <taxon>Hyphomicrobiales</taxon>
        <taxon>Devosiaceae</taxon>
        <taxon>Maritalea</taxon>
    </lineage>
</organism>
<dbReference type="SUPFAM" id="SSF103481">
    <property type="entry name" value="Multidrug resistance efflux transporter EmrE"/>
    <property type="match status" value="2"/>
</dbReference>
<evidence type="ECO:0000313" key="9">
    <source>
        <dbReference type="Proteomes" id="UP000258927"/>
    </source>
</evidence>
<evidence type="ECO:0000256" key="3">
    <source>
        <dbReference type="ARBA" id="ARBA00022692"/>
    </source>
</evidence>
<dbReference type="Pfam" id="PF00892">
    <property type="entry name" value="EamA"/>
    <property type="match status" value="2"/>
</dbReference>
<evidence type="ECO:0000256" key="2">
    <source>
        <dbReference type="ARBA" id="ARBA00009853"/>
    </source>
</evidence>
<comment type="subcellular location">
    <subcellularLocation>
        <location evidence="1">Membrane</location>
        <topology evidence="1">Multi-pass membrane protein</topology>
    </subcellularLocation>
</comment>
<feature type="domain" description="EamA" evidence="7">
    <location>
        <begin position="154"/>
        <end position="282"/>
    </location>
</feature>